<accession>A0A2A2AE37</accession>
<feature type="transmembrane region" description="Helical" evidence="1">
    <location>
        <begin position="76"/>
        <end position="100"/>
    </location>
</feature>
<dbReference type="Proteomes" id="UP000217999">
    <property type="component" value="Unassembled WGS sequence"/>
</dbReference>
<dbReference type="AlphaFoldDB" id="A0A2A2AE37"/>
<sequence length="132" mass="14062">MNLTLLLANVLIALLGPLAAVHYLRPILVHVLRTLCEDGSAAEFWVRCAYLLALSGSLMLALAFGDFRASAAPAEALRHSLLLMCGGVFVSVALIARGVWRQVAALLEARRQAEALAHLCDPTPPIHAGEAL</sequence>
<evidence type="ECO:0000256" key="1">
    <source>
        <dbReference type="SAM" id="Phobius"/>
    </source>
</evidence>
<dbReference type="EMBL" id="NSJF01000001">
    <property type="protein sequence ID" value="PAT35879.1"/>
    <property type="molecule type" value="Genomic_DNA"/>
</dbReference>
<reference evidence="2 3" key="1">
    <citation type="submission" date="2017-08" db="EMBL/GenBank/DDBJ databases">
        <title>WGS of Clinical strains of the CDC Group NO-1 linked to zoonotic infections in humans.</title>
        <authorList>
            <person name="Bernier A.-M."/>
            <person name="Bernard K."/>
        </authorList>
    </citation>
    <scope>NUCLEOTIDE SEQUENCE [LARGE SCALE GENOMIC DNA]</scope>
    <source>
        <strain evidence="2 3">NML03-0146</strain>
    </source>
</reference>
<protein>
    <submittedName>
        <fullName evidence="2">Uncharacterized protein</fullName>
    </submittedName>
</protein>
<organism evidence="2 3">
    <name type="scientific">Vandammella animalimorsus</name>
    <dbReference type="NCBI Taxonomy" id="2029117"/>
    <lineage>
        <taxon>Bacteria</taxon>
        <taxon>Pseudomonadati</taxon>
        <taxon>Pseudomonadota</taxon>
        <taxon>Betaproteobacteria</taxon>
        <taxon>Burkholderiales</taxon>
        <taxon>Comamonadaceae</taxon>
        <taxon>Vandammella</taxon>
    </lineage>
</organism>
<proteinExistence type="predicted"/>
<keyword evidence="1" id="KW-1133">Transmembrane helix</keyword>
<keyword evidence="1" id="KW-0472">Membrane</keyword>
<name>A0A2A2AE37_9BURK</name>
<feature type="transmembrane region" description="Helical" evidence="1">
    <location>
        <begin position="44"/>
        <end position="64"/>
    </location>
</feature>
<keyword evidence="1" id="KW-0812">Transmembrane</keyword>
<evidence type="ECO:0000313" key="2">
    <source>
        <dbReference type="EMBL" id="PAT35879.1"/>
    </source>
</evidence>
<comment type="caution">
    <text evidence="2">The sequence shown here is derived from an EMBL/GenBank/DDBJ whole genome shotgun (WGS) entry which is preliminary data.</text>
</comment>
<gene>
    <name evidence="2" type="ORF">CK620_01025</name>
</gene>
<evidence type="ECO:0000313" key="3">
    <source>
        <dbReference type="Proteomes" id="UP000217999"/>
    </source>
</evidence>